<dbReference type="RefSeq" id="WP_184337894.1">
    <property type="nucleotide sequence ID" value="NZ_JACHIG010000001.1"/>
</dbReference>
<accession>A0A7W7Y819</accession>
<reference evidence="2 3" key="1">
    <citation type="submission" date="2020-08" db="EMBL/GenBank/DDBJ databases">
        <title>Genomic Encyclopedia of Type Strains, Phase IV (KMG-IV): sequencing the most valuable type-strain genomes for metagenomic binning, comparative biology and taxonomic classification.</title>
        <authorList>
            <person name="Goeker M."/>
        </authorList>
    </citation>
    <scope>NUCLEOTIDE SEQUENCE [LARGE SCALE GENOMIC DNA]</scope>
    <source>
        <strain evidence="2 3">DSM 12252</strain>
    </source>
</reference>
<dbReference type="Pfam" id="PF07963">
    <property type="entry name" value="N_methyl"/>
    <property type="match status" value="1"/>
</dbReference>
<dbReference type="Proteomes" id="UP000590740">
    <property type="component" value="Unassembled WGS sequence"/>
</dbReference>
<dbReference type="EMBL" id="JACHIG010000001">
    <property type="protein sequence ID" value="MBB5030945.1"/>
    <property type="molecule type" value="Genomic_DNA"/>
</dbReference>
<comment type="caution">
    <text evidence="2">The sequence shown here is derived from an EMBL/GenBank/DDBJ whole genome shotgun (WGS) entry which is preliminary data.</text>
</comment>
<proteinExistence type="predicted"/>
<sequence>MPSRAAAFTLLEMIVVLAIASLVIGIGVGAIQRINEDHQLLKVAHEAESVLMQAMTRTVATAQGQQVELDELAKGMKLTVKRAGASIFVTSRNQRLFLRPGRLCEPLTLRWQQGDAAVTAVLDPLTATFQDMEETP</sequence>
<name>A0A7W7Y819_9BACT</name>
<keyword evidence="3" id="KW-1185">Reference proteome</keyword>
<organism evidence="2 3">
    <name type="scientific">Prosthecobacter vanneervenii</name>
    <dbReference type="NCBI Taxonomy" id="48466"/>
    <lineage>
        <taxon>Bacteria</taxon>
        <taxon>Pseudomonadati</taxon>
        <taxon>Verrucomicrobiota</taxon>
        <taxon>Verrucomicrobiia</taxon>
        <taxon>Verrucomicrobiales</taxon>
        <taxon>Verrucomicrobiaceae</taxon>
        <taxon>Prosthecobacter</taxon>
    </lineage>
</organism>
<dbReference type="AlphaFoldDB" id="A0A7W7Y819"/>
<dbReference type="InterPro" id="IPR012902">
    <property type="entry name" value="N_methyl_site"/>
</dbReference>
<dbReference type="InterPro" id="IPR045584">
    <property type="entry name" value="Pilin-like"/>
</dbReference>
<protein>
    <submittedName>
        <fullName evidence="2">Prepilin-type N-terminal cleavage/methylation domain-containing protein</fullName>
    </submittedName>
</protein>
<feature type="transmembrane region" description="Helical" evidence="1">
    <location>
        <begin position="6"/>
        <end position="31"/>
    </location>
</feature>
<gene>
    <name evidence="2" type="ORF">HNQ65_000499</name>
</gene>
<evidence type="ECO:0000313" key="3">
    <source>
        <dbReference type="Proteomes" id="UP000590740"/>
    </source>
</evidence>
<keyword evidence="1" id="KW-0812">Transmembrane</keyword>
<evidence type="ECO:0000256" key="1">
    <source>
        <dbReference type="SAM" id="Phobius"/>
    </source>
</evidence>
<keyword evidence="1" id="KW-0472">Membrane</keyword>
<dbReference type="SUPFAM" id="SSF54523">
    <property type="entry name" value="Pili subunits"/>
    <property type="match status" value="1"/>
</dbReference>
<evidence type="ECO:0000313" key="2">
    <source>
        <dbReference type="EMBL" id="MBB5030945.1"/>
    </source>
</evidence>
<dbReference type="NCBIfam" id="TIGR02532">
    <property type="entry name" value="IV_pilin_GFxxxE"/>
    <property type="match status" value="1"/>
</dbReference>
<keyword evidence="1" id="KW-1133">Transmembrane helix</keyword>